<evidence type="ECO:0000313" key="2">
    <source>
        <dbReference type="EMBL" id="GAL18543.1"/>
    </source>
</evidence>
<comment type="caution">
    <text evidence="2">The sequence shown here is derived from an EMBL/GenBank/DDBJ whole genome shotgun (WGS) entry which is preliminary data.</text>
</comment>
<accession>A0A090RVH5</accession>
<gene>
    <name evidence="2" type="ORF">JCM19235_1966</name>
</gene>
<evidence type="ECO:0000256" key="1">
    <source>
        <dbReference type="SAM" id="MobiDB-lite"/>
    </source>
</evidence>
<dbReference type="AlphaFoldDB" id="A0A090RVH5"/>
<sequence length="439" mass="46961">MSSIVAIPNPEGINGVGQAGSIVTSDSAFLAAILAMREQQILENMTASAESVPGSQNAEANWTVNRTVTPPQGNMHFKIPRAQDTEGPRSLNASRDFYRDLFAASGMVHMGKHATGGADYTAINEGLNTDESNPNVLRMGRGITTVQFGTSKTANPYIHMAGFVSHLVQLNDATTSIRNTIKFPDAPKGHDVYDSSGNCRGSGKATLNLRTENDPKYGDTAGTDNEASSRAFEGQCKNGDMRNGTSDYNVYGSGGSLSVDGSILRRTGATTWAGMTQTGLSTPNSAAHTVEFLIHEHSAGGFTVALGTASVKVTNPDITYGSQPLKVSVNLTSTTDTSTLTVRHDSAASISISNVSVRPATEEVVINRKDLYGLEGHLEQVTATNKHIYPGGIIQNKLTTWKVKHLLIQIAQIPITQYLQVIPHHAVKVWITRPLRSQN</sequence>
<keyword evidence="3" id="KW-1185">Reference proteome</keyword>
<protein>
    <submittedName>
        <fullName evidence="2">Uncharacterized protein</fullName>
    </submittedName>
</protein>
<name>A0A090RVH5_9VIBR</name>
<dbReference type="Proteomes" id="UP000029228">
    <property type="component" value="Unassembled WGS sequence"/>
</dbReference>
<organism evidence="2 3">
    <name type="scientific">Vibrio maritimus</name>
    <dbReference type="NCBI Taxonomy" id="990268"/>
    <lineage>
        <taxon>Bacteria</taxon>
        <taxon>Pseudomonadati</taxon>
        <taxon>Pseudomonadota</taxon>
        <taxon>Gammaproteobacteria</taxon>
        <taxon>Vibrionales</taxon>
        <taxon>Vibrionaceae</taxon>
        <taxon>Vibrio</taxon>
    </lineage>
</organism>
<proteinExistence type="predicted"/>
<evidence type="ECO:0000313" key="3">
    <source>
        <dbReference type="Proteomes" id="UP000029228"/>
    </source>
</evidence>
<dbReference type="EMBL" id="BBMR01000003">
    <property type="protein sequence ID" value="GAL18543.1"/>
    <property type="molecule type" value="Genomic_DNA"/>
</dbReference>
<reference evidence="2 3" key="1">
    <citation type="submission" date="2014-09" db="EMBL/GenBank/DDBJ databases">
        <title>Vibrio maritimus JCM 19235. (C45) whole genome shotgun sequence.</title>
        <authorList>
            <person name="Sawabe T."/>
            <person name="Meirelles P."/>
            <person name="Nakanishi M."/>
            <person name="Sayaka M."/>
            <person name="Hattori M."/>
            <person name="Ohkuma M."/>
        </authorList>
    </citation>
    <scope>NUCLEOTIDE SEQUENCE [LARGE SCALE GENOMIC DNA]</scope>
    <source>
        <strain evidence="3">JCM19235</strain>
    </source>
</reference>
<dbReference type="STRING" id="990268.JCM19235_1966"/>
<feature type="region of interest" description="Disordered" evidence="1">
    <location>
        <begin position="205"/>
        <end position="229"/>
    </location>
</feature>